<dbReference type="PROSITE" id="PS51257">
    <property type="entry name" value="PROKAR_LIPOPROTEIN"/>
    <property type="match status" value="1"/>
</dbReference>
<accession>A0A1S2LEU3</accession>
<dbReference type="AlphaFoldDB" id="A0A1S2LEU3"/>
<dbReference type="Proteomes" id="UP000179524">
    <property type="component" value="Unassembled WGS sequence"/>
</dbReference>
<keyword evidence="3" id="KW-1185">Reference proteome</keyword>
<evidence type="ECO:0008006" key="4">
    <source>
        <dbReference type="Google" id="ProtNLM"/>
    </source>
</evidence>
<protein>
    <recommendedName>
        <fullName evidence="4">Sporulation protein</fullName>
    </recommendedName>
</protein>
<dbReference type="RefSeq" id="WP_071310879.1">
    <property type="nucleotide sequence ID" value="NZ_MLQR01000049.1"/>
</dbReference>
<evidence type="ECO:0000256" key="1">
    <source>
        <dbReference type="SAM" id="Phobius"/>
    </source>
</evidence>
<name>A0A1S2LEU3_9BACI</name>
<sequence length="145" mass="16849">MRKKFIYILIILTITITGCNIVGQGVQVKPLYIGTNHSIDQTRADVAKQIVISMEEVIEVKGVGVDEDIYIATKVKHFDRFFLDQIRKNAHNKVKKRFPNANVHISTDKKVFLELEKLEGKMYQNTINKEDIEKEIKRIERFMKG</sequence>
<gene>
    <name evidence="2" type="ORF">BKP37_17320</name>
</gene>
<feature type="transmembrane region" description="Helical" evidence="1">
    <location>
        <begin position="5"/>
        <end position="23"/>
    </location>
</feature>
<comment type="caution">
    <text evidence="2">The sequence shown here is derived from an EMBL/GenBank/DDBJ whole genome shotgun (WGS) entry which is preliminary data.</text>
</comment>
<organism evidence="2 3">
    <name type="scientific">Anaerobacillus alkalilacustris</name>
    <dbReference type="NCBI Taxonomy" id="393763"/>
    <lineage>
        <taxon>Bacteria</taxon>
        <taxon>Bacillati</taxon>
        <taxon>Bacillota</taxon>
        <taxon>Bacilli</taxon>
        <taxon>Bacillales</taxon>
        <taxon>Bacillaceae</taxon>
        <taxon>Anaerobacillus</taxon>
    </lineage>
</organism>
<evidence type="ECO:0000313" key="2">
    <source>
        <dbReference type="EMBL" id="OIJ10760.1"/>
    </source>
</evidence>
<keyword evidence="1" id="KW-0812">Transmembrane</keyword>
<evidence type="ECO:0000313" key="3">
    <source>
        <dbReference type="Proteomes" id="UP000179524"/>
    </source>
</evidence>
<keyword evidence="1" id="KW-0472">Membrane</keyword>
<keyword evidence="1" id="KW-1133">Transmembrane helix</keyword>
<dbReference type="EMBL" id="MLQR01000049">
    <property type="protein sequence ID" value="OIJ10760.1"/>
    <property type="molecule type" value="Genomic_DNA"/>
</dbReference>
<reference evidence="2 3" key="1">
    <citation type="submission" date="2016-10" db="EMBL/GenBank/DDBJ databases">
        <title>Draft genome sequences of four alkaliphilic bacteria belonging to the Anaerobacillus genus.</title>
        <authorList>
            <person name="Bassil N.M."/>
            <person name="Lloyd J.R."/>
        </authorList>
    </citation>
    <scope>NUCLEOTIDE SEQUENCE [LARGE SCALE GENOMIC DNA]</scope>
    <source>
        <strain evidence="2 3">DSM 18345</strain>
    </source>
</reference>
<proteinExistence type="predicted"/>
<dbReference type="Pfam" id="PF09580">
    <property type="entry name" value="Spore_YhcN_YlaJ"/>
    <property type="match status" value="1"/>
</dbReference>
<dbReference type="InterPro" id="IPR019076">
    <property type="entry name" value="Spore_lipoprot_YhcN/YlaJ-like"/>
</dbReference>
<dbReference type="OrthoDB" id="2885813at2"/>